<sequence length="125" mass="12833">MKIETSILIATVLAISSAFAQQDEHPFARTVQWRLVQMQPLAVAGGDLQLSETRSAIGGSAWGMRGWGQQGQVAPANPGFAAYPGPGFSGAAYPAAPASPVAAPAGGVYGQPGNVWGNRGWGQRG</sequence>
<evidence type="ECO:0000313" key="3">
    <source>
        <dbReference type="Proteomes" id="UP000291343"/>
    </source>
</evidence>
<reference evidence="2 3" key="1">
    <citation type="journal article" date="2017" name="Gigascience">
        <title>Genome sequence of the small brown planthopper, Laodelphax striatellus.</title>
        <authorList>
            <person name="Zhu J."/>
            <person name="Jiang F."/>
            <person name="Wang X."/>
            <person name="Yang P."/>
            <person name="Bao Y."/>
            <person name="Zhao W."/>
            <person name="Wang W."/>
            <person name="Lu H."/>
            <person name="Wang Q."/>
            <person name="Cui N."/>
            <person name="Li J."/>
            <person name="Chen X."/>
            <person name="Luo L."/>
            <person name="Yu J."/>
            <person name="Kang L."/>
            <person name="Cui F."/>
        </authorList>
    </citation>
    <scope>NUCLEOTIDE SEQUENCE [LARGE SCALE GENOMIC DNA]</scope>
    <source>
        <strain evidence="2">Lst14</strain>
    </source>
</reference>
<feature type="chain" id="PRO_5019784372" evidence="1">
    <location>
        <begin position="21"/>
        <end position="125"/>
    </location>
</feature>
<proteinExistence type="predicted"/>
<keyword evidence="3" id="KW-1185">Reference proteome</keyword>
<dbReference type="AlphaFoldDB" id="A0A482XDZ0"/>
<dbReference type="EMBL" id="QKKF02011778">
    <property type="protein sequence ID" value="RZF44006.1"/>
    <property type="molecule type" value="Genomic_DNA"/>
</dbReference>
<organism evidence="2 3">
    <name type="scientific">Laodelphax striatellus</name>
    <name type="common">Small brown planthopper</name>
    <name type="synonym">Delphax striatella</name>
    <dbReference type="NCBI Taxonomy" id="195883"/>
    <lineage>
        <taxon>Eukaryota</taxon>
        <taxon>Metazoa</taxon>
        <taxon>Ecdysozoa</taxon>
        <taxon>Arthropoda</taxon>
        <taxon>Hexapoda</taxon>
        <taxon>Insecta</taxon>
        <taxon>Pterygota</taxon>
        <taxon>Neoptera</taxon>
        <taxon>Paraneoptera</taxon>
        <taxon>Hemiptera</taxon>
        <taxon>Auchenorrhyncha</taxon>
        <taxon>Fulgoroidea</taxon>
        <taxon>Delphacidae</taxon>
        <taxon>Criomorphinae</taxon>
        <taxon>Laodelphax</taxon>
    </lineage>
</organism>
<evidence type="ECO:0000313" key="2">
    <source>
        <dbReference type="EMBL" id="RZF44006.1"/>
    </source>
</evidence>
<dbReference type="Proteomes" id="UP000291343">
    <property type="component" value="Unassembled WGS sequence"/>
</dbReference>
<name>A0A482XDZ0_LAOST</name>
<evidence type="ECO:0000256" key="1">
    <source>
        <dbReference type="SAM" id="SignalP"/>
    </source>
</evidence>
<keyword evidence="1" id="KW-0732">Signal</keyword>
<dbReference type="InParanoid" id="A0A482XDZ0"/>
<gene>
    <name evidence="2" type="ORF">LSTR_LSTR007278</name>
</gene>
<comment type="caution">
    <text evidence="2">The sequence shown here is derived from an EMBL/GenBank/DDBJ whole genome shotgun (WGS) entry which is preliminary data.</text>
</comment>
<feature type="signal peptide" evidence="1">
    <location>
        <begin position="1"/>
        <end position="20"/>
    </location>
</feature>
<protein>
    <submittedName>
        <fullName evidence="2">Uncharacterized protein</fullName>
    </submittedName>
</protein>
<accession>A0A482XDZ0</accession>